<accession>A0A318LHX8</accession>
<keyword evidence="1" id="KW-0436">Ligase</keyword>
<organism evidence="4 5">
    <name type="scientific">Prauserella flavalba</name>
    <dbReference type="NCBI Taxonomy" id="1477506"/>
    <lineage>
        <taxon>Bacteria</taxon>
        <taxon>Bacillati</taxon>
        <taxon>Actinomycetota</taxon>
        <taxon>Actinomycetes</taxon>
        <taxon>Pseudonocardiales</taxon>
        <taxon>Pseudonocardiaceae</taxon>
        <taxon>Prauserella</taxon>
    </lineage>
</organism>
<sequence length="536" mass="59152">MAPEDRRANLPDLLVDRHVRAGRGDVLAFVHADTGETWTYREVEQRTRRAASAMAALGVRAGDRVAIRSSNHPEVVMLYLAAWRLGAMAALTPPQARRGEIPFFVKDTKAKVLFVANKGDFVGETLACLSELDSLDAVVAFPESPGEPLLSWNELMERAEPDVPDREPEPDEVAVVWHTGGSTGVPKACYHTAYRLVHGAQPSVSAYGVREGDVHLFPAPVGHAAGWLSRTTFSLLPGITLVELENFASGQDVLKAITEHKVTWFMALGVTWAGMLHAYEANPSAYDLSSLERTYAPFIAGSGGWLYEAWQRHGLDLLNPMGSTAFGNWFMVPRHDEKNPPMTLGRPVDGFEARIVVPYSDPLEDVEPGEVGQLAIRGPSGLTYWNRPDLQERDSREGWTVIDDLARVDENGNYWYLGRSDMMISTSGYKVAPMEVEKVISTHPAVSEVVVTAAPDKMRSEVVMAWIVPKAAGDATAVLADEIRQHVRDHVSPYKYPRRIAFVSQLPHDPLGKIIVKQVVSWARGDQQPPHVIAEF</sequence>
<dbReference type="GO" id="GO:0016878">
    <property type="term" value="F:acid-thiol ligase activity"/>
    <property type="evidence" value="ECO:0007669"/>
    <property type="project" value="TreeGrafter"/>
</dbReference>
<dbReference type="Proteomes" id="UP000247892">
    <property type="component" value="Unassembled WGS sequence"/>
</dbReference>
<dbReference type="InterPro" id="IPR000873">
    <property type="entry name" value="AMP-dep_synth/lig_dom"/>
</dbReference>
<dbReference type="SUPFAM" id="SSF56801">
    <property type="entry name" value="Acetyl-CoA synthetase-like"/>
    <property type="match status" value="1"/>
</dbReference>
<evidence type="ECO:0000259" key="3">
    <source>
        <dbReference type="Pfam" id="PF13193"/>
    </source>
</evidence>
<name>A0A318LHX8_9PSEU</name>
<dbReference type="PROSITE" id="PS00455">
    <property type="entry name" value="AMP_BINDING"/>
    <property type="match status" value="1"/>
</dbReference>
<dbReference type="AlphaFoldDB" id="A0A318LHX8"/>
<evidence type="ECO:0008006" key="6">
    <source>
        <dbReference type="Google" id="ProtNLM"/>
    </source>
</evidence>
<dbReference type="Gene3D" id="3.40.50.12780">
    <property type="entry name" value="N-terminal domain of ligase-like"/>
    <property type="match status" value="1"/>
</dbReference>
<dbReference type="InterPro" id="IPR045851">
    <property type="entry name" value="AMP-bd_C_sf"/>
</dbReference>
<comment type="caution">
    <text evidence="4">The sequence shown here is derived from an EMBL/GenBank/DDBJ whole genome shotgun (WGS) entry which is preliminary data.</text>
</comment>
<dbReference type="PANTHER" id="PTHR43352">
    <property type="entry name" value="ACETYL-COA SYNTHETASE"/>
    <property type="match status" value="1"/>
</dbReference>
<evidence type="ECO:0000313" key="4">
    <source>
        <dbReference type="EMBL" id="PXY25514.1"/>
    </source>
</evidence>
<dbReference type="Pfam" id="PF00501">
    <property type="entry name" value="AMP-binding"/>
    <property type="match status" value="1"/>
</dbReference>
<dbReference type="Pfam" id="PF13193">
    <property type="entry name" value="AMP-binding_C"/>
    <property type="match status" value="1"/>
</dbReference>
<dbReference type="GO" id="GO:0044550">
    <property type="term" value="P:secondary metabolite biosynthetic process"/>
    <property type="evidence" value="ECO:0007669"/>
    <property type="project" value="TreeGrafter"/>
</dbReference>
<dbReference type="InterPro" id="IPR025110">
    <property type="entry name" value="AMP-bd_C"/>
</dbReference>
<gene>
    <name evidence="4" type="ORF">BA062_25460</name>
</gene>
<proteinExistence type="predicted"/>
<feature type="domain" description="AMP-binding enzyme C-terminal" evidence="3">
    <location>
        <begin position="435"/>
        <end position="513"/>
    </location>
</feature>
<evidence type="ECO:0000256" key="1">
    <source>
        <dbReference type="ARBA" id="ARBA00022598"/>
    </source>
</evidence>
<evidence type="ECO:0000259" key="2">
    <source>
        <dbReference type="Pfam" id="PF00501"/>
    </source>
</evidence>
<reference evidence="4 5" key="1">
    <citation type="submission" date="2016-07" db="EMBL/GenBank/DDBJ databases">
        <title>Draft genome sequence of Prauserella sp. YIM 121212, isolated from alkaline soil.</title>
        <authorList>
            <person name="Ruckert C."/>
            <person name="Albersmeier A."/>
            <person name="Jiang C.-L."/>
            <person name="Jiang Y."/>
            <person name="Kalinowski J."/>
            <person name="Schneider O."/>
            <person name="Winkler A."/>
            <person name="Zotchev S.B."/>
        </authorList>
    </citation>
    <scope>NUCLEOTIDE SEQUENCE [LARGE SCALE GENOMIC DNA]</scope>
    <source>
        <strain evidence="4 5">YIM 121212</strain>
    </source>
</reference>
<evidence type="ECO:0000313" key="5">
    <source>
        <dbReference type="Proteomes" id="UP000247892"/>
    </source>
</evidence>
<keyword evidence="5" id="KW-1185">Reference proteome</keyword>
<feature type="domain" description="AMP-dependent synthetase/ligase" evidence="2">
    <location>
        <begin position="21"/>
        <end position="380"/>
    </location>
</feature>
<dbReference type="InterPro" id="IPR042099">
    <property type="entry name" value="ANL_N_sf"/>
</dbReference>
<protein>
    <recommendedName>
        <fullName evidence="6">AMP-dependent synthetase</fullName>
    </recommendedName>
</protein>
<dbReference type="PANTHER" id="PTHR43352:SF1">
    <property type="entry name" value="ANTHRANILATE--COA LIGASE"/>
    <property type="match status" value="1"/>
</dbReference>
<dbReference type="Gene3D" id="3.30.300.30">
    <property type="match status" value="1"/>
</dbReference>
<dbReference type="EMBL" id="MASU01000012">
    <property type="protein sequence ID" value="PXY25514.1"/>
    <property type="molecule type" value="Genomic_DNA"/>
</dbReference>
<dbReference type="InterPro" id="IPR020845">
    <property type="entry name" value="AMP-binding_CS"/>
</dbReference>